<sequence>MRETTRKSVKRVVGGAAITAATAAAVAMTMPATASAATTVKPPVVEASSSGTTIKMTVTNPNSAGTLLPPSLVGCNAFVVNAADVPAVVSDPTKLLKQGVVVYPTFSSPATLFGALPGQTATNSVANIPEGLYGVIGGCVDLFDLQHPVVGTPKMLLVTSLDLSAIGSSELPAFGS</sequence>
<name>A0A541BA99_9NOCA</name>
<evidence type="ECO:0000313" key="3">
    <source>
        <dbReference type="Proteomes" id="UP000316256"/>
    </source>
</evidence>
<evidence type="ECO:0000256" key="1">
    <source>
        <dbReference type="SAM" id="SignalP"/>
    </source>
</evidence>
<organism evidence="2 3">
    <name type="scientific">Rhodococcus spelaei</name>
    <dbReference type="NCBI Taxonomy" id="2546320"/>
    <lineage>
        <taxon>Bacteria</taxon>
        <taxon>Bacillati</taxon>
        <taxon>Actinomycetota</taxon>
        <taxon>Actinomycetes</taxon>
        <taxon>Mycobacteriales</taxon>
        <taxon>Nocardiaceae</taxon>
        <taxon>Rhodococcus</taxon>
    </lineage>
</organism>
<dbReference type="Proteomes" id="UP000316256">
    <property type="component" value="Unassembled WGS sequence"/>
</dbReference>
<protein>
    <recommendedName>
        <fullName evidence="4">Secreted protein</fullName>
    </recommendedName>
</protein>
<keyword evidence="1" id="KW-0732">Signal</keyword>
<reference evidence="2 3" key="1">
    <citation type="submission" date="2019-06" db="EMBL/GenBank/DDBJ databases">
        <title>Rhodococcus spaelei sp. nov., isolated from a cave.</title>
        <authorList>
            <person name="Lee S.D."/>
        </authorList>
    </citation>
    <scope>NUCLEOTIDE SEQUENCE [LARGE SCALE GENOMIC DNA]</scope>
    <source>
        <strain evidence="2 3">C9-5</strain>
    </source>
</reference>
<keyword evidence="3" id="KW-1185">Reference proteome</keyword>
<feature type="signal peptide" evidence="1">
    <location>
        <begin position="1"/>
        <end position="36"/>
    </location>
</feature>
<gene>
    <name evidence="2" type="ORF">FK531_10290</name>
</gene>
<dbReference type="OrthoDB" id="4465663at2"/>
<proteinExistence type="predicted"/>
<dbReference type="AlphaFoldDB" id="A0A541BA99"/>
<comment type="caution">
    <text evidence="2">The sequence shown here is derived from an EMBL/GenBank/DDBJ whole genome shotgun (WGS) entry which is preliminary data.</text>
</comment>
<evidence type="ECO:0008006" key="4">
    <source>
        <dbReference type="Google" id="ProtNLM"/>
    </source>
</evidence>
<evidence type="ECO:0000313" key="2">
    <source>
        <dbReference type="EMBL" id="TQF69148.1"/>
    </source>
</evidence>
<feature type="chain" id="PRO_5021779500" description="Secreted protein" evidence="1">
    <location>
        <begin position="37"/>
        <end position="176"/>
    </location>
</feature>
<accession>A0A541BA99</accession>
<dbReference type="EMBL" id="VIGH01000004">
    <property type="protein sequence ID" value="TQF69148.1"/>
    <property type="molecule type" value="Genomic_DNA"/>
</dbReference>
<dbReference type="RefSeq" id="WP_142098749.1">
    <property type="nucleotide sequence ID" value="NZ_VIGH01000004.1"/>
</dbReference>